<evidence type="ECO:0000313" key="10">
    <source>
        <dbReference type="Proteomes" id="UP001352223"/>
    </source>
</evidence>
<keyword evidence="3" id="KW-1003">Cell membrane</keyword>
<evidence type="ECO:0000256" key="3">
    <source>
        <dbReference type="ARBA" id="ARBA00022475"/>
    </source>
</evidence>
<evidence type="ECO:0000256" key="4">
    <source>
        <dbReference type="ARBA" id="ARBA00022692"/>
    </source>
</evidence>
<comment type="caution">
    <text evidence="9">The sequence shown here is derived from an EMBL/GenBank/DDBJ whole genome shotgun (WGS) entry which is preliminary data.</text>
</comment>
<protein>
    <submittedName>
        <fullName evidence="9">MFS transporter</fullName>
    </submittedName>
</protein>
<dbReference type="EMBL" id="JAOZYB010000260">
    <property type="protein sequence ID" value="MEB3963616.1"/>
    <property type="molecule type" value="Genomic_DNA"/>
</dbReference>
<gene>
    <name evidence="9" type="ORF">OKJ48_25735</name>
</gene>
<dbReference type="RefSeq" id="WP_324771353.1">
    <property type="nucleotide sequence ID" value="NZ_BAAATS010000050.1"/>
</dbReference>
<feature type="domain" description="Major facilitator superfamily (MFS) profile" evidence="8">
    <location>
        <begin position="1"/>
        <end position="229"/>
    </location>
</feature>
<feature type="transmembrane region" description="Helical" evidence="7">
    <location>
        <begin position="144"/>
        <end position="167"/>
    </location>
</feature>
<keyword evidence="5 7" id="KW-1133">Transmembrane helix</keyword>
<keyword evidence="4 7" id="KW-0812">Transmembrane</keyword>
<evidence type="ECO:0000256" key="6">
    <source>
        <dbReference type="ARBA" id="ARBA00023136"/>
    </source>
</evidence>
<feature type="transmembrane region" description="Helical" evidence="7">
    <location>
        <begin position="202"/>
        <end position="220"/>
    </location>
</feature>
<dbReference type="PROSITE" id="PS50850">
    <property type="entry name" value="MFS"/>
    <property type="match status" value="1"/>
</dbReference>
<evidence type="ECO:0000313" key="9">
    <source>
        <dbReference type="EMBL" id="MEB3963616.1"/>
    </source>
</evidence>
<proteinExistence type="predicted"/>
<reference evidence="9 10" key="1">
    <citation type="submission" date="2022-10" db="EMBL/GenBank/DDBJ databases">
        <authorList>
            <person name="Xie J."/>
            <person name="Shen N."/>
        </authorList>
    </citation>
    <scope>NUCLEOTIDE SEQUENCE [LARGE SCALE GENOMIC DNA]</scope>
    <source>
        <strain evidence="9 10">DSM 41681</strain>
    </source>
</reference>
<dbReference type="Pfam" id="PF07690">
    <property type="entry name" value="MFS_1"/>
    <property type="match status" value="1"/>
</dbReference>
<keyword evidence="10" id="KW-1185">Reference proteome</keyword>
<evidence type="ECO:0000256" key="1">
    <source>
        <dbReference type="ARBA" id="ARBA00004651"/>
    </source>
</evidence>
<dbReference type="Proteomes" id="UP001352223">
    <property type="component" value="Unassembled WGS sequence"/>
</dbReference>
<organism evidence="9 10">
    <name type="scientific">Streptomyces kunmingensis</name>
    <dbReference type="NCBI Taxonomy" id="68225"/>
    <lineage>
        <taxon>Bacteria</taxon>
        <taxon>Bacillati</taxon>
        <taxon>Actinomycetota</taxon>
        <taxon>Actinomycetes</taxon>
        <taxon>Kitasatosporales</taxon>
        <taxon>Streptomycetaceae</taxon>
        <taxon>Streptomyces</taxon>
    </lineage>
</organism>
<evidence type="ECO:0000256" key="2">
    <source>
        <dbReference type="ARBA" id="ARBA00022448"/>
    </source>
</evidence>
<dbReference type="InterPro" id="IPR036259">
    <property type="entry name" value="MFS_trans_sf"/>
</dbReference>
<dbReference type="PANTHER" id="PTHR23517">
    <property type="entry name" value="RESISTANCE PROTEIN MDTM, PUTATIVE-RELATED-RELATED"/>
    <property type="match status" value="1"/>
</dbReference>
<dbReference type="InterPro" id="IPR011701">
    <property type="entry name" value="MFS"/>
</dbReference>
<dbReference type="InterPro" id="IPR050171">
    <property type="entry name" value="MFS_Transporters"/>
</dbReference>
<accession>A0ABU6CI19</accession>
<dbReference type="SUPFAM" id="SSF103473">
    <property type="entry name" value="MFS general substrate transporter"/>
    <property type="match status" value="1"/>
</dbReference>
<keyword evidence="2" id="KW-0813">Transport</keyword>
<sequence length="229" mass="23879">MLWCAQVTSRLGTLTLAFLILYLQQEGLITARTASVVVGLFGAGVLASGLLGGVVADAIGGRRTILAAQPAAIGVAALFLASPHVSVLCLLALLAGFLSGVDRPAGAGLIAEYVPQAQFPRAYTLYHVGFNIGMSLGPVLSGFLLAWFPPALFLVWAGSSLACAVLVRTLPGDGARTDQTGSAGSPMRRAVRGGTEPFRSPALCAFLTLTFLLACVYLQVNWVQFLSRE</sequence>
<evidence type="ECO:0000256" key="5">
    <source>
        <dbReference type="ARBA" id="ARBA00022989"/>
    </source>
</evidence>
<comment type="subcellular location">
    <subcellularLocation>
        <location evidence="1">Cell membrane</location>
        <topology evidence="1">Multi-pass membrane protein</topology>
    </subcellularLocation>
</comment>
<evidence type="ECO:0000256" key="7">
    <source>
        <dbReference type="SAM" id="Phobius"/>
    </source>
</evidence>
<dbReference type="Gene3D" id="1.20.1250.20">
    <property type="entry name" value="MFS general substrate transporter like domains"/>
    <property type="match status" value="1"/>
</dbReference>
<feature type="transmembrane region" description="Helical" evidence="7">
    <location>
        <begin position="35"/>
        <end position="59"/>
    </location>
</feature>
<feature type="transmembrane region" description="Helical" evidence="7">
    <location>
        <begin position="71"/>
        <end position="98"/>
    </location>
</feature>
<keyword evidence="6 7" id="KW-0472">Membrane</keyword>
<evidence type="ECO:0000259" key="8">
    <source>
        <dbReference type="PROSITE" id="PS50850"/>
    </source>
</evidence>
<dbReference type="InterPro" id="IPR020846">
    <property type="entry name" value="MFS_dom"/>
</dbReference>
<name>A0ABU6CI19_9ACTN</name>